<dbReference type="RefSeq" id="WP_004290243.1">
    <property type="nucleotide sequence ID" value="NZ_CABKNQ010000018.1"/>
</dbReference>
<proteinExistence type="predicted"/>
<dbReference type="Pfam" id="PF13306">
    <property type="entry name" value="LRR_5"/>
    <property type="match status" value="1"/>
</dbReference>
<dbReference type="InterPro" id="IPR053139">
    <property type="entry name" value="Surface_bspA-like"/>
</dbReference>
<dbReference type="AlphaFoldDB" id="A0A380YPN0"/>
<dbReference type="InterPro" id="IPR026906">
    <property type="entry name" value="LRR_5"/>
</dbReference>
<dbReference type="PANTHER" id="PTHR45661:SF3">
    <property type="entry name" value="IG-LIKE DOMAIN-CONTAINING PROTEIN"/>
    <property type="match status" value="1"/>
</dbReference>
<dbReference type="STRING" id="483216.BACEGG_01935"/>
<dbReference type="OrthoDB" id="1050772at2"/>
<name>A0A380YPN0_9BACE</name>
<dbReference type="Gene3D" id="3.80.10.10">
    <property type="entry name" value="Ribonuclease Inhibitor"/>
    <property type="match status" value="1"/>
</dbReference>
<dbReference type="EMBL" id="UFSX01000001">
    <property type="protein sequence ID" value="SUV29878.1"/>
    <property type="molecule type" value="Genomic_DNA"/>
</dbReference>
<gene>
    <name evidence="1" type="ORF">NCTC11155_01870</name>
</gene>
<organism evidence="1 2">
    <name type="scientific">Bacteroides eggerthii</name>
    <dbReference type="NCBI Taxonomy" id="28111"/>
    <lineage>
        <taxon>Bacteria</taxon>
        <taxon>Pseudomonadati</taxon>
        <taxon>Bacteroidota</taxon>
        <taxon>Bacteroidia</taxon>
        <taxon>Bacteroidales</taxon>
        <taxon>Bacteroidaceae</taxon>
        <taxon>Bacteroides</taxon>
    </lineage>
</organism>
<evidence type="ECO:0000313" key="2">
    <source>
        <dbReference type="Proteomes" id="UP000254424"/>
    </source>
</evidence>
<dbReference type="InterPro" id="IPR032675">
    <property type="entry name" value="LRR_dom_sf"/>
</dbReference>
<dbReference type="Proteomes" id="UP000254424">
    <property type="component" value="Unassembled WGS sequence"/>
</dbReference>
<protein>
    <submittedName>
        <fullName evidence="1">Bacterial surface protein</fullName>
    </submittedName>
</protein>
<dbReference type="SUPFAM" id="SSF52058">
    <property type="entry name" value="L domain-like"/>
    <property type="match status" value="1"/>
</dbReference>
<sequence>MGIGLEDFSIITNINIMLMCSLLKKEIEKHLSLYGVVYVIEPTGALILADGRSCTVSDYKVIPETVHIKNGAFLNCTIIESVDMSTSQVNSIGSLAFFGCENLKAIHFSEYIENIGEWAFNRCRLKKMDLPAGLKNIGAGAFAINAEIEEVIIPDGVTRIDNLTFQYCSGLARIYIPPSISSIGKYAFWQSNSLKTIFVKRGYERRIKYRLPWGLKGKVKPL</sequence>
<dbReference type="PANTHER" id="PTHR45661">
    <property type="entry name" value="SURFACE ANTIGEN"/>
    <property type="match status" value="1"/>
</dbReference>
<reference evidence="1 2" key="1">
    <citation type="submission" date="2018-06" db="EMBL/GenBank/DDBJ databases">
        <authorList>
            <consortium name="Pathogen Informatics"/>
            <person name="Doyle S."/>
        </authorList>
    </citation>
    <scope>NUCLEOTIDE SEQUENCE [LARGE SCALE GENOMIC DNA]</scope>
    <source>
        <strain evidence="1 2">NCTC11155</strain>
    </source>
</reference>
<dbReference type="GeneID" id="93071765"/>
<evidence type="ECO:0000313" key="1">
    <source>
        <dbReference type="EMBL" id="SUV29878.1"/>
    </source>
</evidence>
<accession>A0A380YPN0</accession>